<dbReference type="PANTHER" id="PTHR48493">
    <property type="entry name" value="UBIQUITIN-LIKE DOMAIN-CONTAINING CTD PHOSPHATASE 1"/>
    <property type="match status" value="1"/>
</dbReference>
<dbReference type="SMART" id="SM00577">
    <property type="entry name" value="CPDc"/>
    <property type="match status" value="1"/>
</dbReference>
<dbReference type="OrthoDB" id="1711508at2759"/>
<feature type="domain" description="FCP1 homology" evidence="2">
    <location>
        <begin position="208"/>
        <end position="367"/>
    </location>
</feature>
<dbReference type="InterPro" id="IPR029071">
    <property type="entry name" value="Ubiquitin-like_domsf"/>
</dbReference>
<dbReference type="AlphaFoldDB" id="A0A8T1MKD6"/>
<name>A0A8T1MKD6_CLOSI</name>
<feature type="compositionally biased region" description="Basic and acidic residues" evidence="1">
    <location>
        <begin position="1"/>
        <end position="14"/>
    </location>
</feature>
<feature type="compositionally biased region" description="Polar residues" evidence="1">
    <location>
        <begin position="27"/>
        <end position="37"/>
    </location>
</feature>
<protein>
    <submittedName>
        <fullName evidence="3">Ubiquitin-like domain-containing CTD phosphatase 1</fullName>
    </submittedName>
</protein>
<dbReference type="SUPFAM" id="SSF56784">
    <property type="entry name" value="HAD-like"/>
    <property type="match status" value="1"/>
</dbReference>
<dbReference type="CDD" id="cd01813">
    <property type="entry name" value="Ubl_UBLCP1"/>
    <property type="match status" value="1"/>
</dbReference>
<reference evidence="3 4" key="1">
    <citation type="journal article" date="2018" name="Biotechnol. Adv.">
        <title>Improved genomic resources and new bioinformatic workflow for the carcinogenic parasite Clonorchis sinensis: Biotechnological implications.</title>
        <authorList>
            <person name="Wang D."/>
            <person name="Korhonen P.K."/>
            <person name="Gasser R.B."/>
            <person name="Young N.D."/>
        </authorList>
    </citation>
    <scope>NUCLEOTIDE SEQUENCE [LARGE SCALE GENOMIC DNA]</scope>
    <source>
        <strain evidence="3">Cs-k2</strain>
    </source>
</reference>
<feature type="region of interest" description="Disordered" evidence="1">
    <location>
        <begin position="1"/>
        <end position="41"/>
    </location>
</feature>
<dbReference type="InterPro" id="IPR051658">
    <property type="entry name" value="UBLCP1"/>
</dbReference>
<evidence type="ECO:0000259" key="2">
    <source>
        <dbReference type="SMART" id="SM00577"/>
    </source>
</evidence>
<evidence type="ECO:0000256" key="1">
    <source>
        <dbReference type="SAM" id="MobiDB-lite"/>
    </source>
</evidence>
<dbReference type="Proteomes" id="UP000286415">
    <property type="component" value="Unassembled WGS sequence"/>
</dbReference>
<dbReference type="GO" id="GO:0090364">
    <property type="term" value="P:regulation of proteasome assembly"/>
    <property type="evidence" value="ECO:0007669"/>
    <property type="project" value="InterPro"/>
</dbReference>
<dbReference type="Pfam" id="PF03031">
    <property type="entry name" value="NIF"/>
    <property type="match status" value="1"/>
</dbReference>
<dbReference type="InterPro" id="IPR036412">
    <property type="entry name" value="HAD-like_sf"/>
</dbReference>
<reference evidence="3 4" key="2">
    <citation type="journal article" date="2021" name="Genomics">
        <title>High-quality reference genome for Clonorchis sinensis.</title>
        <authorList>
            <person name="Young N.D."/>
            <person name="Stroehlein A.J."/>
            <person name="Kinkar L."/>
            <person name="Wang T."/>
            <person name="Sohn W.M."/>
            <person name="Chang B.C.H."/>
            <person name="Kaur P."/>
            <person name="Weisz D."/>
            <person name="Dudchenko O."/>
            <person name="Aiden E.L."/>
            <person name="Korhonen P.K."/>
            <person name="Gasser R.B."/>
        </authorList>
    </citation>
    <scope>NUCLEOTIDE SEQUENCE [LARGE SCALE GENOMIC DNA]</scope>
    <source>
        <strain evidence="3">Cs-k2</strain>
    </source>
</reference>
<organism evidence="3 4">
    <name type="scientific">Clonorchis sinensis</name>
    <name type="common">Chinese liver fluke</name>
    <dbReference type="NCBI Taxonomy" id="79923"/>
    <lineage>
        <taxon>Eukaryota</taxon>
        <taxon>Metazoa</taxon>
        <taxon>Spiralia</taxon>
        <taxon>Lophotrochozoa</taxon>
        <taxon>Platyhelminthes</taxon>
        <taxon>Trematoda</taxon>
        <taxon>Digenea</taxon>
        <taxon>Opisthorchiida</taxon>
        <taxon>Opisthorchiata</taxon>
        <taxon>Opisthorchiidae</taxon>
        <taxon>Clonorchis</taxon>
    </lineage>
</organism>
<comment type="caution">
    <text evidence="3">The sequence shown here is derived from an EMBL/GenBank/DDBJ whole genome shotgun (WGS) entry which is preliminary data.</text>
</comment>
<dbReference type="InterPro" id="IPR023214">
    <property type="entry name" value="HAD_sf"/>
</dbReference>
<keyword evidence="4" id="KW-1185">Reference proteome</keyword>
<dbReference type="InterPro" id="IPR004274">
    <property type="entry name" value="FCP1_dom"/>
</dbReference>
<dbReference type="PANTHER" id="PTHR48493:SF1">
    <property type="entry name" value="UBIQUITIN-LIKE DOMAIN-CONTAINING CTD PHOSPHATASE 1"/>
    <property type="match status" value="1"/>
</dbReference>
<sequence length="462" mass="51591">MFGYPDRYDGRSADGDPASQLPPPQYRSLSTGQTKPSRVNRLIGTSPPTCGCHRTVPPILVLFNICIMPGDSQLVIQIKFNGQPLVVDSLGPEHTLGDLKQALFKQTRVLAETQKLLGLRACNNAPVDDSTLLSQLVLKPSTKIMLIGSTQEAIEDVNRIADSPTDVVDDFEIRDEDIQLCDLPENLEKVVRRSKSYKPRKLCEPRLGKRLLVLDVDYTIFDHLTPAENARQLARPYLFEFLKRAYVHYDIAIWSATSMTWILAKLGQLGIIPANAASILRNQTTDVSVTSQTPAPDTLQLSSESQQAPFRISLLLDATDMISVHFSSHGVKEVMMMFCRNTIFSREHTIYRERLVLKRLFQSVVQTYATTKSVRICDKPTAKAVMFGVKYKCITISTDQVTDVPTFNLEDQETVFVRPLAIDQPGMRDSVSVAGTLPSIAQWVAEVRKPPHHGKVQSLRDG</sequence>
<evidence type="ECO:0000313" key="4">
    <source>
        <dbReference type="Proteomes" id="UP000286415"/>
    </source>
</evidence>
<gene>
    <name evidence="3" type="ORF">CSKR_107574</name>
</gene>
<proteinExistence type="predicted"/>
<dbReference type="SUPFAM" id="SSF54236">
    <property type="entry name" value="Ubiquitin-like"/>
    <property type="match status" value="1"/>
</dbReference>
<dbReference type="EMBL" id="NIRI02000042">
    <property type="protein sequence ID" value="KAG5449408.1"/>
    <property type="molecule type" value="Genomic_DNA"/>
</dbReference>
<accession>A0A8T1MKD6</accession>
<dbReference type="Gene3D" id="3.40.50.1000">
    <property type="entry name" value="HAD superfamily/HAD-like"/>
    <property type="match status" value="1"/>
</dbReference>
<dbReference type="Gene3D" id="3.10.20.90">
    <property type="entry name" value="Phosphatidylinositol 3-kinase Catalytic Subunit, Chain A, domain 1"/>
    <property type="match status" value="1"/>
</dbReference>
<evidence type="ECO:0000313" key="3">
    <source>
        <dbReference type="EMBL" id="KAG5449408.1"/>
    </source>
</evidence>